<dbReference type="OrthoDB" id="5870084at2759"/>
<dbReference type="Proteomes" id="UP000053660">
    <property type="component" value="Unassembled WGS sequence"/>
</dbReference>
<dbReference type="InterPro" id="IPR052709">
    <property type="entry name" value="Transposase-MT_Hybrid"/>
</dbReference>
<keyword evidence="3" id="KW-1185">Reference proteome</keyword>
<evidence type="ECO:0000313" key="3">
    <source>
        <dbReference type="Proteomes" id="UP000053660"/>
    </source>
</evidence>
<evidence type="ECO:0000313" key="2">
    <source>
        <dbReference type="EMBL" id="KHJ96232.1"/>
    </source>
</evidence>
<feature type="domain" description="Mos1 transposase HTH" evidence="1">
    <location>
        <begin position="9"/>
        <end position="58"/>
    </location>
</feature>
<dbReference type="PANTHER" id="PTHR46060:SF1">
    <property type="entry name" value="MARINER MOS1 TRANSPOSASE-LIKE PROTEIN"/>
    <property type="match status" value="1"/>
</dbReference>
<dbReference type="Pfam" id="PF01359">
    <property type="entry name" value="Transposase_1"/>
    <property type="match status" value="1"/>
</dbReference>
<dbReference type="Gene3D" id="1.10.10.1450">
    <property type="match status" value="1"/>
</dbReference>
<name>A0A0B1TK94_OESDE</name>
<protein>
    <recommendedName>
        <fullName evidence="1">Mos1 transposase HTH domain-containing protein</fullName>
    </recommendedName>
</protein>
<dbReference type="AlphaFoldDB" id="A0A0B1TK94"/>
<dbReference type="PANTHER" id="PTHR46060">
    <property type="entry name" value="MARINER MOS1 TRANSPOSASE-LIKE PROTEIN"/>
    <property type="match status" value="1"/>
</dbReference>
<dbReference type="EMBL" id="KN549721">
    <property type="protein sequence ID" value="KHJ96232.1"/>
    <property type="molecule type" value="Genomic_DNA"/>
</dbReference>
<sequence length="152" mass="18059">MKVAFVPDRKHIRHVILFFFNFGCYIKEAKRRMKHVYTNDLLHCNPIEIWYFRFKKGDDSLEEEEERSGRATKMDLELLKQTVNQDPFQRCELAEPPDYGDEKWVSFSNVHRKAQWVGIGEQAQDVPNQDLHPKKVMVESPIGNYWMTELPS</sequence>
<accession>A0A0B1TK94</accession>
<dbReference type="InterPro" id="IPR036397">
    <property type="entry name" value="RNaseH_sf"/>
</dbReference>
<evidence type="ECO:0000259" key="1">
    <source>
        <dbReference type="Pfam" id="PF17906"/>
    </source>
</evidence>
<dbReference type="Pfam" id="PF17906">
    <property type="entry name" value="HTH_48"/>
    <property type="match status" value="1"/>
</dbReference>
<proteinExistence type="predicted"/>
<dbReference type="InterPro" id="IPR001888">
    <property type="entry name" value="Transposase_1"/>
</dbReference>
<dbReference type="Gene3D" id="3.30.420.10">
    <property type="entry name" value="Ribonuclease H-like superfamily/Ribonuclease H"/>
    <property type="match status" value="1"/>
</dbReference>
<organism evidence="2 3">
    <name type="scientific">Oesophagostomum dentatum</name>
    <name type="common">Nodular worm</name>
    <dbReference type="NCBI Taxonomy" id="61180"/>
    <lineage>
        <taxon>Eukaryota</taxon>
        <taxon>Metazoa</taxon>
        <taxon>Ecdysozoa</taxon>
        <taxon>Nematoda</taxon>
        <taxon>Chromadorea</taxon>
        <taxon>Rhabditida</taxon>
        <taxon>Rhabditina</taxon>
        <taxon>Rhabditomorpha</taxon>
        <taxon>Strongyloidea</taxon>
        <taxon>Strongylidae</taxon>
        <taxon>Oesophagostomum</taxon>
    </lineage>
</organism>
<gene>
    <name evidence="2" type="ORF">OESDEN_03808</name>
</gene>
<reference evidence="2 3" key="1">
    <citation type="submission" date="2014-03" db="EMBL/GenBank/DDBJ databases">
        <title>Draft genome of the hookworm Oesophagostomum dentatum.</title>
        <authorList>
            <person name="Mitreva M."/>
        </authorList>
    </citation>
    <scope>NUCLEOTIDE SEQUENCE [LARGE SCALE GENOMIC DNA]</scope>
    <source>
        <strain evidence="2 3">OD-Hann</strain>
    </source>
</reference>
<dbReference type="InterPro" id="IPR041426">
    <property type="entry name" value="Mos1_HTH"/>
</dbReference>
<dbReference type="GO" id="GO:0003676">
    <property type="term" value="F:nucleic acid binding"/>
    <property type="evidence" value="ECO:0007669"/>
    <property type="project" value="InterPro"/>
</dbReference>